<reference evidence="2" key="1">
    <citation type="submission" date="2020-03" db="EMBL/GenBank/DDBJ databases">
        <title>Hybrid Assembly of Korean Phytophthora infestans isolates.</title>
        <authorList>
            <person name="Prokchorchik M."/>
            <person name="Lee Y."/>
            <person name="Seo J."/>
            <person name="Cho J.-H."/>
            <person name="Park Y.-E."/>
            <person name="Jang D.-C."/>
            <person name="Im J.-S."/>
            <person name="Choi J.-G."/>
            <person name="Park H.-J."/>
            <person name="Lee G.-B."/>
            <person name="Lee Y.-G."/>
            <person name="Hong S.-Y."/>
            <person name="Cho K."/>
            <person name="Sohn K.H."/>
        </authorList>
    </citation>
    <scope>NUCLEOTIDE SEQUENCE</scope>
    <source>
        <strain evidence="2">KR_2_A2</strain>
    </source>
</reference>
<name>A0A8S9TMZ6_PHYIN</name>
<protein>
    <submittedName>
        <fullName evidence="2">Uncharacterized protein</fullName>
    </submittedName>
</protein>
<dbReference type="Proteomes" id="UP000704712">
    <property type="component" value="Unassembled WGS sequence"/>
</dbReference>
<feature type="compositionally biased region" description="Acidic residues" evidence="1">
    <location>
        <begin position="171"/>
        <end position="182"/>
    </location>
</feature>
<evidence type="ECO:0000313" key="3">
    <source>
        <dbReference type="Proteomes" id="UP000704712"/>
    </source>
</evidence>
<proteinExistence type="predicted"/>
<evidence type="ECO:0000313" key="2">
    <source>
        <dbReference type="EMBL" id="KAF4129062.1"/>
    </source>
</evidence>
<evidence type="ECO:0000256" key="1">
    <source>
        <dbReference type="SAM" id="MobiDB-lite"/>
    </source>
</evidence>
<dbReference type="EMBL" id="JAACNO010003012">
    <property type="protein sequence ID" value="KAF4129062.1"/>
    <property type="molecule type" value="Genomic_DNA"/>
</dbReference>
<feature type="region of interest" description="Disordered" evidence="1">
    <location>
        <begin position="80"/>
        <end position="99"/>
    </location>
</feature>
<comment type="caution">
    <text evidence="2">The sequence shown here is derived from an EMBL/GenBank/DDBJ whole genome shotgun (WGS) entry which is preliminary data.</text>
</comment>
<dbReference type="AlphaFoldDB" id="A0A8S9TMZ6"/>
<gene>
    <name evidence="2" type="ORF">GN958_ATG21748</name>
</gene>
<organism evidence="2 3">
    <name type="scientific">Phytophthora infestans</name>
    <name type="common">Potato late blight agent</name>
    <name type="synonym">Botrytis infestans</name>
    <dbReference type="NCBI Taxonomy" id="4787"/>
    <lineage>
        <taxon>Eukaryota</taxon>
        <taxon>Sar</taxon>
        <taxon>Stramenopiles</taxon>
        <taxon>Oomycota</taxon>
        <taxon>Peronosporomycetes</taxon>
        <taxon>Peronosporales</taxon>
        <taxon>Peronosporaceae</taxon>
        <taxon>Phytophthora</taxon>
    </lineage>
</organism>
<accession>A0A8S9TMZ6</accession>
<sequence length="212" mass="23548">MTNLPTPPPFLSVKLVFTSKAVQHERILDITTAFLDSAAEMDSVELANSARPACSIGSMRPLCLKTNLLLAAVARVPLRHGGRSDTQGRQDSVGGGRVATGPTEDGHIVCLGRRDMVQAALNQQHEVIWWLHRKTRAPRAMTSVLMAAIRNGYIILLEWLRMKYRSRGFDPDPEDEDFEVGQDETMSGEHVDRLLRGDPEEFMQGAVYGGHR</sequence>
<feature type="region of interest" description="Disordered" evidence="1">
    <location>
        <begin position="171"/>
        <end position="195"/>
    </location>
</feature>